<feature type="transmembrane region" description="Helical" evidence="8">
    <location>
        <begin position="199"/>
        <end position="232"/>
    </location>
</feature>
<feature type="transmembrane region" description="Helical" evidence="8">
    <location>
        <begin position="252"/>
        <end position="275"/>
    </location>
</feature>
<evidence type="ECO:0000256" key="8">
    <source>
        <dbReference type="RuleBase" id="RU363032"/>
    </source>
</evidence>
<name>A0AAU7JEB5_9HYPH</name>
<accession>A0AAU7JEB5</accession>
<evidence type="ECO:0000313" key="10">
    <source>
        <dbReference type="EMBL" id="XBO38648.1"/>
    </source>
</evidence>
<evidence type="ECO:0000256" key="6">
    <source>
        <dbReference type="ARBA" id="ARBA00022989"/>
    </source>
</evidence>
<comment type="subcellular location">
    <subcellularLocation>
        <location evidence="1 8">Cell membrane</location>
        <topology evidence="1 8">Multi-pass membrane protein</topology>
    </subcellularLocation>
</comment>
<organism evidence="10">
    <name type="scientific">Alsobacter sp. KACC 23698</name>
    <dbReference type="NCBI Taxonomy" id="3149229"/>
    <lineage>
        <taxon>Bacteria</taxon>
        <taxon>Pseudomonadati</taxon>
        <taxon>Pseudomonadota</taxon>
        <taxon>Alphaproteobacteria</taxon>
        <taxon>Hyphomicrobiales</taxon>
        <taxon>Alsobacteraceae</taxon>
        <taxon>Alsobacter</taxon>
    </lineage>
</organism>
<dbReference type="GO" id="GO:0005886">
    <property type="term" value="C:plasma membrane"/>
    <property type="evidence" value="ECO:0007669"/>
    <property type="project" value="UniProtKB-SubCell"/>
</dbReference>
<dbReference type="PANTHER" id="PTHR42929:SF5">
    <property type="entry name" value="ABC TRANSPORTER PERMEASE PROTEIN"/>
    <property type="match status" value="1"/>
</dbReference>
<feature type="domain" description="ABC transmembrane type-1" evidence="9">
    <location>
        <begin position="68"/>
        <end position="275"/>
    </location>
</feature>
<keyword evidence="6 8" id="KW-1133">Transmembrane helix</keyword>
<feature type="transmembrane region" description="Helical" evidence="8">
    <location>
        <begin position="63"/>
        <end position="92"/>
    </location>
</feature>
<evidence type="ECO:0000259" key="9">
    <source>
        <dbReference type="PROSITE" id="PS50928"/>
    </source>
</evidence>
<feature type="transmembrane region" description="Helical" evidence="8">
    <location>
        <begin position="104"/>
        <end position="127"/>
    </location>
</feature>
<evidence type="ECO:0000256" key="1">
    <source>
        <dbReference type="ARBA" id="ARBA00004651"/>
    </source>
</evidence>
<dbReference type="InterPro" id="IPR000515">
    <property type="entry name" value="MetI-like"/>
</dbReference>
<feature type="transmembrane region" description="Helical" evidence="8">
    <location>
        <begin position="21"/>
        <end position="43"/>
    </location>
</feature>
<keyword evidence="4" id="KW-1003">Cell membrane</keyword>
<evidence type="ECO:0000256" key="2">
    <source>
        <dbReference type="ARBA" id="ARBA00007069"/>
    </source>
</evidence>
<dbReference type="CDD" id="cd06261">
    <property type="entry name" value="TM_PBP2"/>
    <property type="match status" value="1"/>
</dbReference>
<evidence type="ECO:0000256" key="3">
    <source>
        <dbReference type="ARBA" id="ARBA00022448"/>
    </source>
</evidence>
<keyword evidence="5 8" id="KW-0812">Transmembrane</keyword>
<comment type="similarity">
    <text evidence="2">Belongs to the binding-protein-dependent transport system permease family. CysTW subfamily.</text>
</comment>
<reference evidence="10" key="1">
    <citation type="submission" date="2024-05" db="EMBL/GenBank/DDBJ databases">
        <authorList>
            <person name="Kim S."/>
            <person name="Heo J."/>
            <person name="Choi H."/>
            <person name="Choi Y."/>
            <person name="Kwon S.-W."/>
            <person name="Kim Y."/>
        </authorList>
    </citation>
    <scope>NUCLEOTIDE SEQUENCE</scope>
    <source>
        <strain evidence="10">KACC 23698</strain>
    </source>
</reference>
<dbReference type="GO" id="GO:0055085">
    <property type="term" value="P:transmembrane transport"/>
    <property type="evidence" value="ECO:0007669"/>
    <property type="project" value="InterPro"/>
</dbReference>
<keyword evidence="3 8" id="KW-0813">Transport</keyword>
<dbReference type="InterPro" id="IPR035906">
    <property type="entry name" value="MetI-like_sf"/>
</dbReference>
<dbReference type="EMBL" id="CP157484">
    <property type="protein sequence ID" value="XBO38648.1"/>
    <property type="molecule type" value="Genomic_DNA"/>
</dbReference>
<gene>
    <name evidence="10" type="ORF">ABEG18_23615</name>
</gene>
<sequence>MQPPRKPIDIAAYDLRLALPLGAFFVVFFLTPLLVLLTLSLQSDPKGTAYGLHQYAAFLGDRFSLGVLAATLWLGVKVTLLCLVFGFPIAWLHVRTRSSAARGVIMLIVLLPLLTSVVVRTFAWIVILGRQGIVNATLLQLGVIDAPLRLLYTDVGVVTALAQVQMPLMVLPLTTALARIDPNLSDASAALGAGAWRTFFRVILPLSLPGVIAGCMLTYAAAITAFITQSLIGGGQMLFMPMYIYQQASTLQNWPFASAISIIFLVAVLLVVTLFTKLGRLSRGCADA</sequence>
<dbReference type="Gene3D" id="1.10.3720.10">
    <property type="entry name" value="MetI-like"/>
    <property type="match status" value="1"/>
</dbReference>
<dbReference type="RefSeq" id="WP_406855488.1">
    <property type="nucleotide sequence ID" value="NZ_CP157484.1"/>
</dbReference>
<evidence type="ECO:0000256" key="4">
    <source>
        <dbReference type="ARBA" id="ARBA00022475"/>
    </source>
</evidence>
<dbReference type="PROSITE" id="PS50928">
    <property type="entry name" value="ABC_TM1"/>
    <property type="match status" value="1"/>
</dbReference>
<proteinExistence type="inferred from homology"/>
<dbReference type="PANTHER" id="PTHR42929">
    <property type="entry name" value="INNER MEMBRANE ABC TRANSPORTER PERMEASE PROTEIN YDCU-RELATED-RELATED"/>
    <property type="match status" value="1"/>
</dbReference>
<dbReference type="Pfam" id="PF00528">
    <property type="entry name" value="BPD_transp_1"/>
    <property type="match status" value="1"/>
</dbReference>
<dbReference type="SUPFAM" id="SSF161098">
    <property type="entry name" value="MetI-like"/>
    <property type="match status" value="1"/>
</dbReference>
<protein>
    <submittedName>
        <fullName evidence="10">ABC transporter permease</fullName>
    </submittedName>
</protein>
<evidence type="ECO:0000256" key="5">
    <source>
        <dbReference type="ARBA" id="ARBA00022692"/>
    </source>
</evidence>
<keyword evidence="7 8" id="KW-0472">Membrane</keyword>
<dbReference type="AlphaFoldDB" id="A0AAU7JEB5"/>
<evidence type="ECO:0000256" key="7">
    <source>
        <dbReference type="ARBA" id="ARBA00023136"/>
    </source>
</evidence>